<accession>A0A841FJJ1</accession>
<dbReference type="PANTHER" id="PTHR34202:SF1">
    <property type="entry name" value="UPF0548 PROTEIN"/>
    <property type="match status" value="1"/>
</dbReference>
<evidence type="ECO:0000313" key="3">
    <source>
        <dbReference type="Proteomes" id="UP000548476"/>
    </source>
</evidence>
<dbReference type="AlphaFoldDB" id="A0A841FJJ1"/>
<evidence type="ECO:0000313" key="2">
    <source>
        <dbReference type="EMBL" id="MBB6035995.1"/>
    </source>
</evidence>
<keyword evidence="3" id="KW-1185">Reference proteome</keyword>
<name>A0A841FJJ1_9ACTN</name>
<feature type="domain" description="DUF1990" evidence="1">
    <location>
        <begin position="4"/>
        <end position="154"/>
    </location>
</feature>
<evidence type="ECO:0000259" key="1">
    <source>
        <dbReference type="Pfam" id="PF09348"/>
    </source>
</evidence>
<protein>
    <submittedName>
        <fullName evidence="2">Uncharacterized protein (UPF0548 family)</fullName>
    </submittedName>
</protein>
<dbReference type="EMBL" id="JACHGT010000008">
    <property type="protein sequence ID" value="MBB6035995.1"/>
    <property type="molecule type" value="Genomic_DNA"/>
</dbReference>
<dbReference type="PANTHER" id="PTHR34202">
    <property type="entry name" value="UPF0548 PROTEIN"/>
    <property type="match status" value="1"/>
</dbReference>
<sequence>MDFTYPYVGITHEDRRGAPAGYHRTEYVVDLDVPFHLAAETLLSWEMHRRAGRRPDTTGDRATPGVEVVQHFGPIKAPCRVVWSVEEPDFAGFAYGTLPGHPERGEEAFTVTATDRGVRFRVYAISRPGRWYTRLGAPIARVAQVWMIRRYARAMDVTRA</sequence>
<dbReference type="InterPro" id="IPR014457">
    <property type="entry name" value="UCP010260"/>
</dbReference>
<dbReference type="PIRSF" id="PIRSF010260">
    <property type="entry name" value="UCP010260"/>
    <property type="match status" value="1"/>
</dbReference>
<reference evidence="2 3" key="1">
    <citation type="submission" date="2020-08" db="EMBL/GenBank/DDBJ databases">
        <title>Genomic Encyclopedia of Type Strains, Phase IV (KMG-IV): sequencing the most valuable type-strain genomes for metagenomic binning, comparative biology and taxonomic classification.</title>
        <authorList>
            <person name="Goeker M."/>
        </authorList>
    </citation>
    <scope>NUCLEOTIDE SEQUENCE [LARGE SCALE GENOMIC DNA]</scope>
    <source>
        <strain evidence="2 3">YIM 65646</strain>
    </source>
</reference>
<proteinExistence type="predicted"/>
<dbReference type="Proteomes" id="UP000548476">
    <property type="component" value="Unassembled WGS sequence"/>
</dbReference>
<dbReference type="RefSeq" id="WP_184788849.1">
    <property type="nucleotide sequence ID" value="NZ_BONT01000046.1"/>
</dbReference>
<dbReference type="Pfam" id="PF09348">
    <property type="entry name" value="DUF1990"/>
    <property type="match status" value="1"/>
</dbReference>
<gene>
    <name evidence="2" type="ORF">HNR73_003863</name>
</gene>
<dbReference type="InterPro" id="IPR018960">
    <property type="entry name" value="DUF1990"/>
</dbReference>
<organism evidence="2 3">
    <name type="scientific">Phytomonospora endophytica</name>
    <dbReference type="NCBI Taxonomy" id="714109"/>
    <lineage>
        <taxon>Bacteria</taxon>
        <taxon>Bacillati</taxon>
        <taxon>Actinomycetota</taxon>
        <taxon>Actinomycetes</taxon>
        <taxon>Micromonosporales</taxon>
        <taxon>Micromonosporaceae</taxon>
        <taxon>Phytomonospora</taxon>
    </lineage>
</organism>
<comment type="caution">
    <text evidence="2">The sequence shown here is derived from an EMBL/GenBank/DDBJ whole genome shotgun (WGS) entry which is preliminary data.</text>
</comment>